<name>A0A1D1ZLR0_9ARAE</name>
<sequence>MQAMTEKEVKYIIVPSDDTKEEAIPDSGFNPAHETKRCGKRCCLRKTWRRALAFILCTVLIGHLVYVGVNHFLFRGKRRHCHPKVFGTPGSCVPSIKLEGKNEYLFEPSDIEGLIFSVKGLSSQGSVIIREDPWAHHYINVTNTIYVSDDSLQDDVRIESSIIDKDATINIITPSFDVAHRCVRVDTVITFPSKVKYFRSLAVDVPNSWIATERLNNIDFAFVNFKTANGHIFADKLSLTEGEIASINGNIRGNYDVAEKLEIKNVNGLIEVEPHVHPWADNVSIDIRSVNGHIDAHVRDLSETQVLKLKAHSVNGGIIVTIADSFKGRFVAKTFVGLASVEGKDVTFETNRRTYKSGTKGLETDGDDDDDSVSSATLEAYTGSVDLYFK</sequence>
<keyword evidence="1" id="KW-0472">Membrane</keyword>
<accession>A0A1D1ZLR0</accession>
<feature type="transmembrane region" description="Helical" evidence="1">
    <location>
        <begin position="51"/>
        <end position="74"/>
    </location>
</feature>
<dbReference type="AlphaFoldDB" id="A0A1D1ZLR0"/>
<evidence type="ECO:0000256" key="1">
    <source>
        <dbReference type="SAM" id="Phobius"/>
    </source>
</evidence>
<protein>
    <submittedName>
        <fullName evidence="2">Protein TIF31</fullName>
    </submittedName>
</protein>
<keyword evidence="1" id="KW-0812">Transmembrane</keyword>
<evidence type="ECO:0000313" key="2">
    <source>
        <dbReference type="EMBL" id="JAT67848.1"/>
    </source>
</evidence>
<gene>
    <name evidence="2" type="primary">TIF31_3</name>
    <name evidence="2" type="ORF">g.10645</name>
</gene>
<keyword evidence="1" id="KW-1133">Transmembrane helix</keyword>
<organism evidence="2">
    <name type="scientific">Anthurium amnicola</name>
    <dbReference type="NCBI Taxonomy" id="1678845"/>
    <lineage>
        <taxon>Eukaryota</taxon>
        <taxon>Viridiplantae</taxon>
        <taxon>Streptophyta</taxon>
        <taxon>Embryophyta</taxon>
        <taxon>Tracheophyta</taxon>
        <taxon>Spermatophyta</taxon>
        <taxon>Magnoliopsida</taxon>
        <taxon>Liliopsida</taxon>
        <taxon>Araceae</taxon>
        <taxon>Pothoideae</taxon>
        <taxon>Potheae</taxon>
        <taxon>Anthurium</taxon>
    </lineage>
</organism>
<dbReference type="EMBL" id="GDJX01000088">
    <property type="protein sequence ID" value="JAT67848.1"/>
    <property type="molecule type" value="Transcribed_RNA"/>
</dbReference>
<proteinExistence type="predicted"/>
<reference evidence="2" key="1">
    <citation type="submission" date="2015-07" db="EMBL/GenBank/DDBJ databases">
        <title>Transcriptome Assembly of Anthurium amnicola.</title>
        <authorList>
            <person name="Suzuki J."/>
        </authorList>
    </citation>
    <scope>NUCLEOTIDE SEQUENCE</scope>
</reference>